<accession>A0A4Z1L0E5</accession>
<dbReference type="Proteomes" id="UP000297280">
    <property type="component" value="Unassembled WGS sequence"/>
</dbReference>
<evidence type="ECO:0000313" key="2">
    <source>
        <dbReference type="Proteomes" id="UP000297280"/>
    </source>
</evidence>
<gene>
    <name evidence="1" type="ORF">BPOR_0071g00040</name>
</gene>
<protein>
    <submittedName>
        <fullName evidence="1">Uncharacterized protein</fullName>
    </submittedName>
</protein>
<dbReference type="STRING" id="87229.A0A4Z1L0E5"/>
<keyword evidence="2" id="KW-1185">Reference proteome</keyword>
<dbReference type="AlphaFoldDB" id="A0A4Z1L0E5"/>
<name>A0A4Z1L0E5_9HELO</name>
<sequence length="91" mass="9792">MMAKTAALSKELTGNSSIDAAKYTITHLLPPFPADAIIQSSPVHDNGYSTGKATRAIMESHSHPEESIQIQATDRNQCMIDSYLELSTAGN</sequence>
<proteinExistence type="predicted"/>
<comment type="caution">
    <text evidence="1">The sequence shown here is derived from an EMBL/GenBank/DDBJ whole genome shotgun (WGS) entry which is preliminary data.</text>
</comment>
<dbReference type="EMBL" id="PQXO01000071">
    <property type="protein sequence ID" value="TGO90272.1"/>
    <property type="molecule type" value="Genomic_DNA"/>
</dbReference>
<organism evidence="1 2">
    <name type="scientific">Botrytis porri</name>
    <dbReference type="NCBI Taxonomy" id="87229"/>
    <lineage>
        <taxon>Eukaryota</taxon>
        <taxon>Fungi</taxon>
        <taxon>Dikarya</taxon>
        <taxon>Ascomycota</taxon>
        <taxon>Pezizomycotina</taxon>
        <taxon>Leotiomycetes</taxon>
        <taxon>Helotiales</taxon>
        <taxon>Sclerotiniaceae</taxon>
        <taxon>Botrytis</taxon>
    </lineage>
</organism>
<reference evidence="1 2" key="1">
    <citation type="submission" date="2017-12" db="EMBL/GenBank/DDBJ databases">
        <title>Comparative genomics of Botrytis spp.</title>
        <authorList>
            <person name="Valero-Jimenez C.A."/>
            <person name="Tapia P."/>
            <person name="Veloso J."/>
            <person name="Silva-Moreno E."/>
            <person name="Staats M."/>
            <person name="Valdes J.H."/>
            <person name="Van Kan J.A.L."/>
        </authorList>
    </citation>
    <scope>NUCLEOTIDE SEQUENCE [LARGE SCALE GENOMIC DNA]</scope>
    <source>
        <strain evidence="1 2">MUCL3349</strain>
    </source>
</reference>
<evidence type="ECO:0000313" key="1">
    <source>
        <dbReference type="EMBL" id="TGO90272.1"/>
    </source>
</evidence>